<dbReference type="SUPFAM" id="SSF143447">
    <property type="entry name" value="AMMECR1-like"/>
    <property type="match status" value="1"/>
</dbReference>
<dbReference type="Proteomes" id="UP000242814">
    <property type="component" value="Unassembled WGS sequence"/>
</dbReference>
<gene>
    <name evidence="3" type="ORF">ACO22_01836</name>
</gene>
<dbReference type="VEuPathDB" id="FungiDB:PABG_12537"/>
<dbReference type="InterPro" id="IPR002733">
    <property type="entry name" value="AMMECR1_domain"/>
</dbReference>
<reference evidence="3 4" key="1">
    <citation type="submission" date="2016-06" db="EMBL/GenBank/DDBJ databases">
        <authorList>
            <person name="Kjaerup R.B."/>
            <person name="Dalgaard T.S."/>
            <person name="Juul-Madsen H.R."/>
        </authorList>
    </citation>
    <scope>NUCLEOTIDE SEQUENCE [LARGE SCALE GENOMIC DNA]</scope>
    <source>
        <strain evidence="3 4">Pb300</strain>
    </source>
</reference>
<proteinExistence type="predicted"/>
<accession>A0A1D2JKF0</accession>
<feature type="domain" description="AMMECR1" evidence="2">
    <location>
        <begin position="123"/>
        <end position="358"/>
    </location>
</feature>
<evidence type="ECO:0000256" key="1">
    <source>
        <dbReference type="SAM" id="MobiDB-lite"/>
    </source>
</evidence>
<feature type="region of interest" description="Disordered" evidence="1">
    <location>
        <begin position="99"/>
        <end position="126"/>
    </location>
</feature>
<comment type="caution">
    <text evidence="3">The sequence shown here is derived from an EMBL/GenBank/DDBJ whole genome shotgun (WGS) entry which is preliminary data.</text>
</comment>
<dbReference type="InterPro" id="IPR036071">
    <property type="entry name" value="AMMECR1_dom_sf"/>
</dbReference>
<evidence type="ECO:0000259" key="2">
    <source>
        <dbReference type="PROSITE" id="PS51112"/>
    </source>
</evidence>
<dbReference type="InterPro" id="IPR027485">
    <property type="entry name" value="AMMECR1_N"/>
</dbReference>
<dbReference type="VEuPathDB" id="FungiDB:PADG_05100"/>
<feature type="region of interest" description="Disordered" evidence="1">
    <location>
        <begin position="54"/>
        <end position="84"/>
    </location>
</feature>
<dbReference type="PANTHER" id="PTHR13016:SF0">
    <property type="entry name" value="AMME SYNDROME CANDIDATE GENE 1 PROTEIN"/>
    <property type="match status" value="1"/>
</dbReference>
<evidence type="ECO:0000313" key="4">
    <source>
        <dbReference type="Proteomes" id="UP000242814"/>
    </source>
</evidence>
<evidence type="ECO:0000313" key="3">
    <source>
        <dbReference type="EMBL" id="ODH39594.1"/>
    </source>
</evidence>
<dbReference type="InterPro" id="IPR023473">
    <property type="entry name" value="AMMECR1"/>
</dbReference>
<dbReference type="PANTHER" id="PTHR13016">
    <property type="entry name" value="AMMECR1 HOMOLOG"/>
    <property type="match status" value="1"/>
</dbReference>
<sequence>MASTAHCFYCFECLYSSFKGTDPPSLSVVKELWEAFESSKELLASADYEDSTDYFENDQNKGIRPSAAVNAPDYTSEESDDGVMTGLAPQKAQLRSISRLQGNSSSNSPHSSNLSTPSALSNSSSRSVLTSASSMTSISERTSSSFSETKGVAAGLQTDNADIAYPLFVTWNTLSSSGHKSLRGCIGTFEPQELEAGLKSYALTSCLTTPYSSAFGDTRFTPIPASLLPSLSCSLTLLSSFETCSDTLDWTLGKHGIRISFTHRGRRLGATYLPDVAVEQGWTKEETMESLMRKAGWEGCSSSSGGKASRAFLRGGLSSASKANNAVKKPWEEVSEFKTVRYQGLKASASYAEWQKWRKWVGSSSDRQGLLESGM</sequence>
<feature type="compositionally biased region" description="Low complexity" evidence="1">
    <location>
        <begin position="103"/>
        <end position="126"/>
    </location>
</feature>
<dbReference type="EMBL" id="LZYO01000050">
    <property type="protein sequence ID" value="ODH39594.1"/>
    <property type="molecule type" value="Genomic_DNA"/>
</dbReference>
<dbReference type="PROSITE" id="PS51112">
    <property type="entry name" value="AMMECR1"/>
    <property type="match status" value="1"/>
</dbReference>
<dbReference type="Pfam" id="PF01871">
    <property type="entry name" value="AMMECR1"/>
    <property type="match status" value="1"/>
</dbReference>
<name>A0A1D2JKF0_PARBR</name>
<organism evidence="3 4">
    <name type="scientific">Paracoccidioides brasiliensis</name>
    <dbReference type="NCBI Taxonomy" id="121759"/>
    <lineage>
        <taxon>Eukaryota</taxon>
        <taxon>Fungi</taxon>
        <taxon>Dikarya</taxon>
        <taxon>Ascomycota</taxon>
        <taxon>Pezizomycotina</taxon>
        <taxon>Eurotiomycetes</taxon>
        <taxon>Eurotiomycetidae</taxon>
        <taxon>Onygenales</taxon>
        <taxon>Ajellomycetaceae</taxon>
        <taxon>Paracoccidioides</taxon>
    </lineage>
</organism>
<protein>
    <recommendedName>
        <fullName evidence="2">AMMECR1 domain-containing protein</fullName>
    </recommendedName>
</protein>
<dbReference type="AlphaFoldDB" id="A0A1D2JKF0"/>
<dbReference type="Gene3D" id="3.30.700.20">
    <property type="entry name" value="Hypothetical protein ph0010, domain 1"/>
    <property type="match status" value="1"/>
</dbReference>